<reference evidence="1" key="1">
    <citation type="submission" date="2018-10" db="EMBL/GenBank/DDBJ databases">
        <authorList>
            <person name="Gruber-Vodicka H."/>
            <person name="Jaeckle O."/>
        </authorList>
    </citation>
    <scope>NUCLEOTIDE SEQUENCE</scope>
</reference>
<dbReference type="InterPro" id="IPR029062">
    <property type="entry name" value="Class_I_gatase-like"/>
</dbReference>
<dbReference type="Gene3D" id="3.40.50.880">
    <property type="match status" value="1"/>
</dbReference>
<organism evidence="1">
    <name type="scientific">invertebrate metagenome</name>
    <dbReference type="NCBI Taxonomy" id="1711999"/>
    <lineage>
        <taxon>unclassified sequences</taxon>
        <taxon>metagenomes</taxon>
        <taxon>organismal metagenomes</taxon>
    </lineage>
</organism>
<dbReference type="PANTHER" id="PTHR10224:SF12">
    <property type="entry name" value="GLYOXALASE ELBB"/>
    <property type="match status" value="1"/>
</dbReference>
<name>A0A484H731_9ZZZZ</name>
<gene>
    <name evidence="1" type="ORF">RIEGSTA812A_PEG_813</name>
</gene>
<dbReference type="InterPro" id="IPR026041">
    <property type="entry name" value="ElbB"/>
</dbReference>
<protein>
    <submittedName>
        <fullName evidence="1">Sigma cross-reacting protein 27A</fullName>
    </submittedName>
</protein>
<dbReference type="CDD" id="cd03133">
    <property type="entry name" value="GATase1_ES1"/>
    <property type="match status" value="1"/>
</dbReference>
<proteinExistence type="predicted"/>
<evidence type="ECO:0000313" key="1">
    <source>
        <dbReference type="EMBL" id="VBB69340.1"/>
    </source>
</evidence>
<dbReference type="EMBL" id="LR026963">
    <property type="protein sequence ID" value="VBB69340.1"/>
    <property type="molecule type" value="Genomic_DNA"/>
</dbReference>
<dbReference type="PANTHER" id="PTHR10224">
    <property type="entry name" value="ES1 PROTEIN HOMOLOG, MITOCHONDRIAL"/>
    <property type="match status" value="1"/>
</dbReference>
<sequence>MSSKSRFAVVLSGCGVFDGSEIHEAVLVLLAIDRQGGTYQCFAPDIPQVHVINHLSGQEISESRNVLVESARIARGNIKDLRAYKVTDYDGLIFPGGFGAAKNLSTVAFDGATCKINTEVERAIRETRAAGKPIGALCIAPTLIAKVLGAVEVTIGQDPDCTVMVEKMGAHHQDTSHGEVCTDPETRVVTTPCYMLESTISQIATGAENIVQTMIELSQELYQ</sequence>
<accession>A0A484H731</accession>
<dbReference type="AlphaFoldDB" id="A0A484H731"/>
<dbReference type="PIRSF" id="PIRSF006320">
    <property type="entry name" value="Elb2"/>
    <property type="match status" value="1"/>
</dbReference>
<dbReference type="SUPFAM" id="SSF52317">
    <property type="entry name" value="Class I glutamine amidotransferase-like"/>
    <property type="match status" value="1"/>
</dbReference>
<dbReference type="NCBIfam" id="NF008747">
    <property type="entry name" value="PRK11780.1"/>
    <property type="match status" value="1"/>
</dbReference>